<dbReference type="Proteomes" id="UP000755585">
    <property type="component" value="Unassembled WGS sequence"/>
</dbReference>
<keyword evidence="8" id="KW-0460">Magnesium</keyword>
<keyword evidence="6" id="KW-0949">S-adenosyl-L-methionine</keyword>
<dbReference type="EMBL" id="JAGINT010000002">
    <property type="protein sequence ID" value="MBP2356771.1"/>
    <property type="molecule type" value="Genomic_DNA"/>
</dbReference>
<protein>
    <recommendedName>
        <fullName evidence="3">Small RNA 2'-O-methyltransferase</fullName>
        <ecNumber evidence="11">2.1.1.386</ecNumber>
    </recommendedName>
</protein>
<keyword evidence="15" id="KW-1185">Reference proteome</keyword>
<evidence type="ECO:0000256" key="2">
    <source>
        <dbReference type="ARBA" id="ARBA00009026"/>
    </source>
</evidence>
<sequence length="92" mass="10375">MRFPSLPAGKYRHPDHRFEWTRAEFRTWSTQVADRYGYSVEFRPVGLDDPEVGPPTQLAVFARSTPVAEPRARTAAVAEPREPAADGECDDD</sequence>
<evidence type="ECO:0000313" key="14">
    <source>
        <dbReference type="EMBL" id="MBP2356771.1"/>
    </source>
</evidence>
<keyword evidence="9" id="KW-0694">RNA-binding</keyword>
<comment type="similarity">
    <text evidence="2">Belongs to the methyltransferase superfamily. HEN1 family.</text>
</comment>
<evidence type="ECO:0000256" key="13">
    <source>
        <dbReference type="SAM" id="MobiDB-lite"/>
    </source>
</evidence>
<keyword evidence="5" id="KW-0808">Transferase</keyword>
<keyword evidence="7" id="KW-0479">Metal-binding</keyword>
<evidence type="ECO:0000256" key="12">
    <source>
        <dbReference type="ARBA" id="ARBA00048418"/>
    </source>
</evidence>
<dbReference type="EC" id="2.1.1.386" evidence="11"/>
<keyword evidence="10" id="KW-0943">RNA-mediated gene silencing</keyword>
<comment type="catalytic activity">
    <reaction evidence="12">
        <text>small RNA 3'-end nucleotide + S-adenosyl-L-methionine = small RNA 3'-end 2'-O-methylnucleotide + S-adenosyl-L-homocysteine + H(+)</text>
        <dbReference type="Rhea" id="RHEA:37887"/>
        <dbReference type="Rhea" id="RHEA-COMP:10415"/>
        <dbReference type="Rhea" id="RHEA-COMP:10416"/>
        <dbReference type="ChEBI" id="CHEBI:15378"/>
        <dbReference type="ChEBI" id="CHEBI:57856"/>
        <dbReference type="ChEBI" id="CHEBI:59789"/>
        <dbReference type="ChEBI" id="CHEBI:74896"/>
        <dbReference type="ChEBI" id="CHEBI:74898"/>
        <dbReference type="EC" id="2.1.1.386"/>
    </reaction>
</comment>
<dbReference type="InterPro" id="IPR026610">
    <property type="entry name" value="Hen1"/>
</dbReference>
<dbReference type="RefSeq" id="WP_245359847.1">
    <property type="nucleotide sequence ID" value="NZ_JAGINT010000002.1"/>
</dbReference>
<evidence type="ECO:0000313" key="15">
    <source>
        <dbReference type="Proteomes" id="UP000755585"/>
    </source>
</evidence>
<evidence type="ECO:0000256" key="11">
    <source>
        <dbReference type="ARBA" id="ARBA00035025"/>
    </source>
</evidence>
<dbReference type="PANTHER" id="PTHR21404">
    <property type="entry name" value="HEN1"/>
    <property type="match status" value="1"/>
</dbReference>
<evidence type="ECO:0000256" key="1">
    <source>
        <dbReference type="ARBA" id="ARBA00001946"/>
    </source>
</evidence>
<evidence type="ECO:0000256" key="7">
    <source>
        <dbReference type="ARBA" id="ARBA00022723"/>
    </source>
</evidence>
<evidence type="ECO:0000256" key="9">
    <source>
        <dbReference type="ARBA" id="ARBA00022884"/>
    </source>
</evidence>
<name>A0ABS4UZ01_9ACTN</name>
<dbReference type="InterPro" id="IPR029063">
    <property type="entry name" value="SAM-dependent_MTases_sf"/>
</dbReference>
<organism evidence="14 15">
    <name type="scientific">Kribbella aluminosa</name>
    <dbReference type="NCBI Taxonomy" id="416017"/>
    <lineage>
        <taxon>Bacteria</taxon>
        <taxon>Bacillati</taxon>
        <taxon>Actinomycetota</taxon>
        <taxon>Actinomycetes</taxon>
        <taxon>Propionibacteriales</taxon>
        <taxon>Kribbellaceae</taxon>
        <taxon>Kribbella</taxon>
    </lineage>
</organism>
<accession>A0ABS4UZ01</accession>
<evidence type="ECO:0000256" key="4">
    <source>
        <dbReference type="ARBA" id="ARBA00022603"/>
    </source>
</evidence>
<evidence type="ECO:0000256" key="10">
    <source>
        <dbReference type="ARBA" id="ARBA00023158"/>
    </source>
</evidence>
<dbReference type="PANTHER" id="PTHR21404:SF3">
    <property type="entry name" value="SMALL RNA 2'-O-METHYLTRANSFERASE"/>
    <property type="match status" value="1"/>
</dbReference>
<proteinExistence type="inferred from homology"/>
<dbReference type="Gene3D" id="3.40.50.150">
    <property type="entry name" value="Vaccinia Virus protein VP39"/>
    <property type="match status" value="1"/>
</dbReference>
<gene>
    <name evidence="14" type="ORF">JOF29_007881</name>
</gene>
<evidence type="ECO:0000256" key="8">
    <source>
        <dbReference type="ARBA" id="ARBA00022842"/>
    </source>
</evidence>
<reference evidence="14 15" key="1">
    <citation type="submission" date="2021-03" db="EMBL/GenBank/DDBJ databases">
        <title>Sequencing the genomes of 1000 actinobacteria strains.</title>
        <authorList>
            <person name="Klenk H.-P."/>
        </authorList>
    </citation>
    <scope>NUCLEOTIDE SEQUENCE [LARGE SCALE GENOMIC DNA]</scope>
    <source>
        <strain evidence="14 15">DSM 18824</strain>
    </source>
</reference>
<evidence type="ECO:0000256" key="6">
    <source>
        <dbReference type="ARBA" id="ARBA00022691"/>
    </source>
</evidence>
<keyword evidence="4" id="KW-0489">Methyltransferase</keyword>
<comment type="cofactor">
    <cofactor evidence="1">
        <name>Mg(2+)</name>
        <dbReference type="ChEBI" id="CHEBI:18420"/>
    </cofactor>
</comment>
<comment type="caution">
    <text evidence="14">The sequence shown here is derived from an EMBL/GenBank/DDBJ whole genome shotgun (WGS) entry which is preliminary data.</text>
</comment>
<feature type="region of interest" description="Disordered" evidence="13">
    <location>
        <begin position="71"/>
        <end position="92"/>
    </location>
</feature>
<evidence type="ECO:0000256" key="5">
    <source>
        <dbReference type="ARBA" id="ARBA00022679"/>
    </source>
</evidence>
<evidence type="ECO:0000256" key="3">
    <source>
        <dbReference type="ARBA" id="ARBA00021330"/>
    </source>
</evidence>